<dbReference type="InterPro" id="IPR035959">
    <property type="entry name" value="RutC-like_sf"/>
</dbReference>
<evidence type="ECO:0000256" key="1">
    <source>
        <dbReference type="SAM" id="MobiDB-lite"/>
    </source>
</evidence>
<organism evidence="2 3">
    <name type="scientific">Pleuronectes platessa</name>
    <name type="common">European plaice</name>
    <dbReference type="NCBI Taxonomy" id="8262"/>
    <lineage>
        <taxon>Eukaryota</taxon>
        <taxon>Metazoa</taxon>
        <taxon>Chordata</taxon>
        <taxon>Craniata</taxon>
        <taxon>Vertebrata</taxon>
        <taxon>Euteleostomi</taxon>
        <taxon>Actinopterygii</taxon>
        <taxon>Neopterygii</taxon>
        <taxon>Teleostei</taxon>
        <taxon>Neoteleostei</taxon>
        <taxon>Acanthomorphata</taxon>
        <taxon>Carangaria</taxon>
        <taxon>Pleuronectiformes</taxon>
        <taxon>Pleuronectoidei</taxon>
        <taxon>Pleuronectidae</taxon>
        <taxon>Pleuronectes</taxon>
    </lineage>
</organism>
<dbReference type="SUPFAM" id="SSF55298">
    <property type="entry name" value="YjgF-like"/>
    <property type="match status" value="1"/>
</dbReference>
<proteinExistence type="predicted"/>
<name>A0A9N7UD10_PLEPL</name>
<dbReference type="PANTHER" id="PTHR12196">
    <property type="entry name" value="DOMAIN OF UNKNOWN FUNCTION 71 DUF71 -CONTAINING PROTEIN"/>
    <property type="match status" value="1"/>
</dbReference>
<dbReference type="FunFam" id="3.30.1330.40:FF:000012">
    <property type="entry name" value="diphthine--ammonia ligase isoform X1"/>
    <property type="match status" value="1"/>
</dbReference>
<protein>
    <submittedName>
        <fullName evidence="2">Uncharacterized protein</fullName>
    </submittedName>
</protein>
<dbReference type="CDD" id="cd06155">
    <property type="entry name" value="eu_AANH_C_1"/>
    <property type="match status" value="1"/>
</dbReference>
<dbReference type="Pfam" id="PF01042">
    <property type="entry name" value="Ribonuc_L-PSP"/>
    <property type="match status" value="1"/>
</dbReference>
<gene>
    <name evidence="2" type="ORF">PLEPLA_LOCUS15758</name>
</gene>
<dbReference type="GO" id="GO:0017178">
    <property type="term" value="F:diphthine-ammonia ligase activity"/>
    <property type="evidence" value="ECO:0007669"/>
    <property type="project" value="TreeGrafter"/>
</dbReference>
<dbReference type="PANTHER" id="PTHR12196:SF2">
    <property type="entry name" value="DIPHTHINE--AMMONIA LIGASE"/>
    <property type="match status" value="1"/>
</dbReference>
<comment type="caution">
    <text evidence="2">The sequence shown here is derived from an EMBL/GenBank/DDBJ whole genome shotgun (WGS) entry which is preliminary data.</text>
</comment>
<dbReference type="EMBL" id="CADEAL010001001">
    <property type="protein sequence ID" value="CAB1427813.1"/>
    <property type="molecule type" value="Genomic_DNA"/>
</dbReference>
<dbReference type="Gene3D" id="3.30.1330.40">
    <property type="entry name" value="RutC-like"/>
    <property type="match status" value="1"/>
</dbReference>
<dbReference type="AlphaFoldDB" id="A0A9N7UD10"/>
<reference evidence="2" key="1">
    <citation type="submission" date="2020-03" db="EMBL/GenBank/DDBJ databases">
        <authorList>
            <person name="Weist P."/>
        </authorList>
    </citation>
    <scope>NUCLEOTIDE SEQUENCE</scope>
</reference>
<dbReference type="InterPro" id="IPR030662">
    <property type="entry name" value="DPH6/MJ0570"/>
</dbReference>
<feature type="region of interest" description="Disordered" evidence="1">
    <location>
        <begin position="288"/>
        <end position="309"/>
    </location>
</feature>
<sequence>MSARIKALCIQVAGFADTSSGLQREAGGKELDEGSLTGRDAVAGALPHGSCPCQSAIDKMTEEVEYADQAEDNQQEFTSSCDLSCQRGHDLPPSCSPRSSRGYQWISGINGLQSQVPGIEGQTEAAFTQLQSELDHRGWKITDIILIHLYVSSMEEYGPLNTVYKKHFGTNPPARVCVQAPLPAGRLLQIDCLLHDWTEPLEEGCFHQRDAMHVQSLSHWAPANIGPYSQSVRPNPSMSENMCGLAICLEPDGISHQCVTEAQRIWCRLDSWDALLILPKHRGQPSSLELDTHKNPLIKPGKPSPQWEAGCTPRGKVLPRHADTHIHLVHLCALCDGPWLYDKAGISVYQARTGEGLDLSECIGSQALAYCRCCASAPAPATLPLINGPGPDN</sequence>
<evidence type="ECO:0000313" key="3">
    <source>
        <dbReference type="Proteomes" id="UP001153269"/>
    </source>
</evidence>
<accession>A0A9N7UD10</accession>
<evidence type="ECO:0000313" key="2">
    <source>
        <dbReference type="EMBL" id="CAB1427813.1"/>
    </source>
</evidence>
<dbReference type="GO" id="GO:0017183">
    <property type="term" value="P:protein histidyl modification to diphthamide"/>
    <property type="evidence" value="ECO:0007669"/>
    <property type="project" value="TreeGrafter"/>
</dbReference>
<dbReference type="Proteomes" id="UP001153269">
    <property type="component" value="Unassembled WGS sequence"/>
</dbReference>
<keyword evidence="3" id="KW-1185">Reference proteome</keyword>
<dbReference type="InterPro" id="IPR006175">
    <property type="entry name" value="YjgF/YER057c/UK114"/>
</dbReference>